<feature type="domain" description="C2H2-type" evidence="9">
    <location>
        <begin position="323"/>
        <end position="350"/>
    </location>
</feature>
<gene>
    <name evidence="11" type="primary">LOC113215280</name>
</gene>
<feature type="domain" description="C2H2-type" evidence="9">
    <location>
        <begin position="261"/>
        <end position="288"/>
    </location>
</feature>
<reference evidence="11" key="1">
    <citation type="submission" date="2025-08" db="UniProtKB">
        <authorList>
            <consortium name="RefSeq"/>
        </authorList>
    </citation>
    <scope>IDENTIFICATION</scope>
    <source>
        <tissue evidence="11">Whole organism</tissue>
    </source>
</reference>
<name>A0A9C6XUH1_FRAOC</name>
<dbReference type="Pfam" id="PF00096">
    <property type="entry name" value="zf-C2H2"/>
    <property type="match status" value="4"/>
</dbReference>
<organism evidence="10 11">
    <name type="scientific">Frankliniella occidentalis</name>
    <name type="common">Western flower thrips</name>
    <name type="synonym">Euthrips occidentalis</name>
    <dbReference type="NCBI Taxonomy" id="133901"/>
    <lineage>
        <taxon>Eukaryota</taxon>
        <taxon>Metazoa</taxon>
        <taxon>Ecdysozoa</taxon>
        <taxon>Arthropoda</taxon>
        <taxon>Hexapoda</taxon>
        <taxon>Insecta</taxon>
        <taxon>Pterygota</taxon>
        <taxon>Neoptera</taxon>
        <taxon>Paraneoptera</taxon>
        <taxon>Thysanoptera</taxon>
        <taxon>Terebrantia</taxon>
        <taxon>Thripoidea</taxon>
        <taxon>Thripidae</taxon>
        <taxon>Frankliniella</taxon>
    </lineage>
</organism>
<feature type="domain" description="C2H2-type" evidence="9">
    <location>
        <begin position="379"/>
        <end position="406"/>
    </location>
</feature>
<dbReference type="PROSITE" id="PS50157">
    <property type="entry name" value="ZINC_FINGER_C2H2_2"/>
    <property type="match status" value="7"/>
</dbReference>
<evidence type="ECO:0000256" key="2">
    <source>
        <dbReference type="ARBA" id="ARBA00022723"/>
    </source>
</evidence>
<feature type="compositionally biased region" description="Basic and acidic residues" evidence="8">
    <location>
        <begin position="73"/>
        <end position="85"/>
    </location>
</feature>
<dbReference type="FunFam" id="3.30.160.60:FF:001498">
    <property type="entry name" value="Zinc finger protein 404"/>
    <property type="match status" value="1"/>
</dbReference>
<dbReference type="PANTHER" id="PTHR24381:SF445">
    <property type="entry name" value="GASTRULA ZINC FINGER PROTEIN XLCGF28.1-LIKE-RELATED"/>
    <property type="match status" value="1"/>
</dbReference>
<evidence type="ECO:0000256" key="1">
    <source>
        <dbReference type="ARBA" id="ARBA00004123"/>
    </source>
</evidence>
<dbReference type="GO" id="GO:0000981">
    <property type="term" value="F:DNA-binding transcription factor activity, RNA polymerase II-specific"/>
    <property type="evidence" value="ECO:0007669"/>
    <property type="project" value="TreeGrafter"/>
</dbReference>
<dbReference type="InterPro" id="IPR013087">
    <property type="entry name" value="Znf_C2H2_type"/>
</dbReference>
<dbReference type="InterPro" id="IPR036236">
    <property type="entry name" value="Znf_C2H2_sf"/>
</dbReference>
<dbReference type="SMART" id="SM00355">
    <property type="entry name" value="ZnF_C2H2"/>
    <property type="match status" value="8"/>
</dbReference>
<comment type="subcellular location">
    <subcellularLocation>
        <location evidence="1">Nucleus</location>
    </subcellularLocation>
</comment>
<dbReference type="KEGG" id="foc:113215280"/>
<dbReference type="RefSeq" id="XP_052131578.1">
    <property type="nucleotide sequence ID" value="XM_052275618.1"/>
</dbReference>
<dbReference type="PROSITE" id="PS00028">
    <property type="entry name" value="ZINC_FINGER_C2H2_1"/>
    <property type="match status" value="6"/>
</dbReference>
<feature type="domain" description="C2H2-type" evidence="9">
    <location>
        <begin position="110"/>
        <end position="137"/>
    </location>
</feature>
<keyword evidence="10" id="KW-1185">Reference proteome</keyword>
<keyword evidence="5" id="KW-0862">Zinc</keyword>
<evidence type="ECO:0000256" key="5">
    <source>
        <dbReference type="ARBA" id="ARBA00022833"/>
    </source>
</evidence>
<dbReference type="GO" id="GO:0008270">
    <property type="term" value="F:zinc ion binding"/>
    <property type="evidence" value="ECO:0007669"/>
    <property type="project" value="UniProtKB-KW"/>
</dbReference>
<keyword evidence="3" id="KW-0677">Repeat</keyword>
<dbReference type="FunFam" id="3.30.160.60:FF:000145">
    <property type="entry name" value="Zinc finger protein 574"/>
    <property type="match status" value="1"/>
</dbReference>
<dbReference type="SUPFAM" id="SSF57667">
    <property type="entry name" value="beta-beta-alpha zinc fingers"/>
    <property type="match status" value="5"/>
</dbReference>
<dbReference type="Gene3D" id="3.30.160.60">
    <property type="entry name" value="Classic Zinc Finger"/>
    <property type="match status" value="6"/>
</dbReference>
<keyword evidence="6" id="KW-0539">Nucleus</keyword>
<evidence type="ECO:0000256" key="7">
    <source>
        <dbReference type="PROSITE-ProRule" id="PRU00042"/>
    </source>
</evidence>
<feature type="domain" description="C2H2-type" evidence="9">
    <location>
        <begin position="166"/>
        <end position="188"/>
    </location>
</feature>
<accession>A0A9C6XUH1</accession>
<dbReference type="Pfam" id="PF13894">
    <property type="entry name" value="zf-C2H2_4"/>
    <property type="match status" value="1"/>
</dbReference>
<evidence type="ECO:0000256" key="3">
    <source>
        <dbReference type="ARBA" id="ARBA00022737"/>
    </source>
</evidence>
<feature type="compositionally biased region" description="Acidic residues" evidence="8">
    <location>
        <begin position="91"/>
        <end position="100"/>
    </location>
</feature>
<dbReference type="PANTHER" id="PTHR24381">
    <property type="entry name" value="ZINC FINGER PROTEIN"/>
    <property type="match status" value="1"/>
</dbReference>
<sequence length="406" mass="45187">MFGLVAEVDVKVLAELPMLPIPIKSGDDVKTDVDAGPVISSVGFVKDEIHSDITIKTEPKDEVIMDNGLPLPRPEENDDQVHDDVFGDQDISNDEANDGEEQVRRSKRKFFCKQCPAHFKRPNHLKKHELVHKANKPFACPYCTASFVSDSRLSHHLLVHSSASVFRCDKCGETFATATLLKEHMPTHVWKLSRLAQVVKAQDDPLDDDAFKVWDVEADGTMTLKDLPSCPECGERGFRSRRALLKHRKEAHLGEQADRPHVCVTCGSRFKRAAHLSRHVLLHTGGVSEDLCQSCGSSVDGEDGDASHKCDNSAAPKKTAQAFSSKICAKAFSVSTNLVVHMRTHTGERPYKCHVCSKSFARPGTLRDHLRVHTREKPYCCQLCGECFGFRANHRAHVLKAHSETL</sequence>
<dbReference type="GO" id="GO:0005634">
    <property type="term" value="C:nucleus"/>
    <property type="evidence" value="ECO:0007669"/>
    <property type="project" value="UniProtKB-SubCell"/>
</dbReference>
<feature type="domain" description="C2H2-type" evidence="9">
    <location>
        <begin position="351"/>
        <end position="378"/>
    </location>
</feature>
<feature type="region of interest" description="Disordered" evidence="8">
    <location>
        <begin position="70"/>
        <end position="100"/>
    </location>
</feature>
<dbReference type="AlphaFoldDB" id="A0A9C6XUH1"/>
<dbReference type="Proteomes" id="UP000504606">
    <property type="component" value="Unplaced"/>
</dbReference>
<evidence type="ECO:0000256" key="6">
    <source>
        <dbReference type="ARBA" id="ARBA00023242"/>
    </source>
</evidence>
<feature type="domain" description="C2H2-type" evidence="9">
    <location>
        <begin position="138"/>
        <end position="165"/>
    </location>
</feature>
<dbReference type="GO" id="GO:0000977">
    <property type="term" value="F:RNA polymerase II transcription regulatory region sequence-specific DNA binding"/>
    <property type="evidence" value="ECO:0007669"/>
    <property type="project" value="TreeGrafter"/>
</dbReference>
<evidence type="ECO:0000256" key="8">
    <source>
        <dbReference type="SAM" id="MobiDB-lite"/>
    </source>
</evidence>
<proteinExistence type="predicted"/>
<evidence type="ECO:0000259" key="9">
    <source>
        <dbReference type="PROSITE" id="PS50157"/>
    </source>
</evidence>
<protein>
    <submittedName>
        <fullName evidence="11">Zinc finger protein 497-like</fullName>
    </submittedName>
</protein>
<evidence type="ECO:0000313" key="11">
    <source>
        <dbReference type="RefSeq" id="XP_052131578.1"/>
    </source>
</evidence>
<dbReference type="FunFam" id="3.30.160.60:FF:000065">
    <property type="entry name" value="B-cell CLL/lymphoma 6, member B"/>
    <property type="match status" value="1"/>
</dbReference>
<evidence type="ECO:0000313" key="10">
    <source>
        <dbReference type="Proteomes" id="UP000504606"/>
    </source>
</evidence>
<dbReference type="GeneID" id="113215280"/>
<keyword evidence="4 7" id="KW-0863">Zinc-finger</keyword>
<keyword evidence="2" id="KW-0479">Metal-binding</keyword>
<dbReference type="OrthoDB" id="654211at2759"/>
<evidence type="ECO:0000256" key="4">
    <source>
        <dbReference type="ARBA" id="ARBA00022771"/>
    </source>
</evidence>